<dbReference type="PROSITE" id="PS01045">
    <property type="entry name" value="SQUALEN_PHYTOEN_SYN_2"/>
    <property type="match status" value="1"/>
</dbReference>
<dbReference type="PANTHER" id="PTHR31480">
    <property type="entry name" value="BIFUNCTIONAL LYCOPENE CYCLASE/PHYTOENE SYNTHASE"/>
    <property type="match status" value="1"/>
</dbReference>
<dbReference type="SFLD" id="SFLDG01018">
    <property type="entry name" value="Squalene/Phytoene_Synthase_Lik"/>
    <property type="match status" value="1"/>
</dbReference>
<dbReference type="HOGENOM" id="CLU_037269_1_2_2"/>
<dbReference type="GO" id="GO:0016117">
    <property type="term" value="P:carotenoid biosynthetic process"/>
    <property type="evidence" value="ECO:0007669"/>
    <property type="project" value="UniProtKB-KW"/>
</dbReference>
<dbReference type="STRING" id="1238425.J07HQW2_01517"/>
<dbReference type="InterPro" id="IPR033904">
    <property type="entry name" value="Trans_IPPS_HH"/>
</dbReference>
<proteinExistence type="predicted"/>
<dbReference type="Gene3D" id="1.10.600.10">
    <property type="entry name" value="Farnesyl Diphosphate Synthase"/>
    <property type="match status" value="1"/>
</dbReference>
<evidence type="ECO:0000256" key="3">
    <source>
        <dbReference type="ARBA" id="ARBA00022746"/>
    </source>
</evidence>
<evidence type="ECO:0000313" key="5">
    <source>
        <dbReference type="Proteomes" id="UP000030710"/>
    </source>
</evidence>
<dbReference type="AlphaFoldDB" id="U1PMV4"/>
<evidence type="ECO:0000256" key="2">
    <source>
        <dbReference type="ARBA" id="ARBA00022679"/>
    </source>
</evidence>
<dbReference type="Pfam" id="PF00494">
    <property type="entry name" value="SQS_PSY"/>
    <property type="match status" value="1"/>
</dbReference>
<dbReference type="InterPro" id="IPR044843">
    <property type="entry name" value="Trans_IPPS_bact-type"/>
</dbReference>
<sequence>MVRHEQIERSKTIQKRTGKTFHLATRVLPERVRHATYVLYAFFRVADEVVDAADAAPPPQQRERLAELRRQALGEESTDDPVLSAFAELCERYNIPNEDVNVFIDAMLADVDTDQYETYDDLEAYMDGSAAAVGRMMTAIMDTDDAETALPHATALGEAFQMSNFLRDVGEDVKERNRVYLPQETLRQYDVSTSQILNLEFDDSVRAVIQHEQQRTEALYREGVKGIQYLPEDCQFAVLLAAVLYADHHRAIERADYDVLSRTPSLSTPRKIWLLLKTRVHWAITPDPVSVFQKVSVVPYPDEHEDIDEADPDARRDRERSRGWSIGTEFVTQRFSSLVRHFTRGE</sequence>
<dbReference type="PROSITE" id="PS01044">
    <property type="entry name" value="SQUALEN_PHYTOEN_SYN_1"/>
    <property type="match status" value="1"/>
</dbReference>
<dbReference type="GO" id="GO:0004311">
    <property type="term" value="F:geranylgeranyl diphosphate synthase activity"/>
    <property type="evidence" value="ECO:0007669"/>
    <property type="project" value="InterPro"/>
</dbReference>
<dbReference type="RefSeq" id="WP_021054561.1">
    <property type="nucleotide sequence ID" value="NZ_KE356561.1"/>
</dbReference>
<dbReference type="CDD" id="cd00683">
    <property type="entry name" value="Trans_IPPS_HH"/>
    <property type="match status" value="1"/>
</dbReference>
<name>U1PMV4_9EURY</name>
<dbReference type="EMBL" id="KE356561">
    <property type="protein sequence ID" value="ERG95072.1"/>
    <property type="molecule type" value="Genomic_DNA"/>
</dbReference>
<dbReference type="InterPro" id="IPR019845">
    <property type="entry name" value="Squalene/phytoene_synthase_CS"/>
</dbReference>
<gene>
    <name evidence="4" type="ORF">J07HQW2_01517</name>
</gene>
<dbReference type="SFLD" id="SFLDS00005">
    <property type="entry name" value="Isoprenoid_Synthase_Type_I"/>
    <property type="match status" value="1"/>
</dbReference>
<dbReference type="SFLD" id="SFLDG01212">
    <property type="entry name" value="Phytoene_synthase_like"/>
    <property type="match status" value="1"/>
</dbReference>
<dbReference type="InterPro" id="IPR002060">
    <property type="entry name" value="Squ/phyt_synthse"/>
</dbReference>
<dbReference type="FunFam" id="1.10.600.10:FF:000020">
    <property type="entry name" value="Phytoene synthase"/>
    <property type="match status" value="1"/>
</dbReference>
<dbReference type="eggNOG" id="arCOG02936">
    <property type="taxonomic scope" value="Archaea"/>
</dbReference>
<dbReference type="GO" id="GO:0051996">
    <property type="term" value="F:squalene synthase [NAD(P)H] activity"/>
    <property type="evidence" value="ECO:0007669"/>
    <property type="project" value="InterPro"/>
</dbReference>
<dbReference type="Proteomes" id="UP000030710">
    <property type="component" value="Unassembled WGS sequence"/>
</dbReference>
<dbReference type="SUPFAM" id="SSF48576">
    <property type="entry name" value="Terpenoid synthases"/>
    <property type="match status" value="1"/>
</dbReference>
<organism evidence="4 5">
    <name type="scientific">Haloquadratum walsbyi J07HQW2</name>
    <dbReference type="NCBI Taxonomy" id="1238425"/>
    <lineage>
        <taxon>Archaea</taxon>
        <taxon>Methanobacteriati</taxon>
        <taxon>Methanobacteriota</taxon>
        <taxon>Stenosarchaea group</taxon>
        <taxon>Halobacteria</taxon>
        <taxon>Halobacteriales</taxon>
        <taxon>Haloferacaceae</taxon>
        <taxon>Haloquadratum</taxon>
    </lineage>
</organism>
<keyword evidence="2" id="KW-0808">Transferase</keyword>
<accession>U1PMV4</accession>
<protein>
    <submittedName>
        <fullName evidence="4">Phytoene/squalene synthetase</fullName>
    </submittedName>
</protein>
<comment type="pathway">
    <text evidence="1">Carotenoid biosynthesis; phytoene biosynthesis.</text>
</comment>
<dbReference type="InterPro" id="IPR008949">
    <property type="entry name" value="Isoprenoid_synthase_dom_sf"/>
</dbReference>
<keyword evidence="3" id="KW-0125">Carotenoid biosynthesis</keyword>
<evidence type="ECO:0000256" key="1">
    <source>
        <dbReference type="ARBA" id="ARBA00004684"/>
    </source>
</evidence>
<evidence type="ECO:0000313" key="4">
    <source>
        <dbReference type="EMBL" id="ERG95072.1"/>
    </source>
</evidence>
<reference evidence="4 5" key="1">
    <citation type="journal article" date="2013" name="PLoS ONE">
        <title>Assembly-driven community genomics of a hypersaline microbial ecosystem.</title>
        <authorList>
            <person name="Podell S."/>
            <person name="Ugalde J.A."/>
            <person name="Narasingarao P."/>
            <person name="Banfield J.F."/>
            <person name="Heidelberg K.B."/>
            <person name="Allen E.E."/>
        </authorList>
    </citation>
    <scope>NUCLEOTIDE SEQUENCE [LARGE SCALE GENOMIC DNA]</scope>
    <source>
        <strain evidence="5">J07HQW2</strain>
    </source>
</reference>